<keyword evidence="3" id="KW-1185">Reference proteome</keyword>
<name>N1QJ70_SPHMS</name>
<protein>
    <submittedName>
        <fullName evidence="2">Uncharacterized protein</fullName>
    </submittedName>
</protein>
<dbReference type="RefSeq" id="XP_016759956.1">
    <property type="nucleotide sequence ID" value="XM_016905714.1"/>
</dbReference>
<feature type="compositionally biased region" description="Basic and acidic residues" evidence="1">
    <location>
        <begin position="43"/>
        <end position="64"/>
    </location>
</feature>
<dbReference type="EMBL" id="KB456265">
    <property type="protein sequence ID" value="EMF11835.1"/>
    <property type="molecule type" value="Genomic_DNA"/>
</dbReference>
<sequence>MDDAAEKSTELPGAPSNISAGRRTSERPGTPATATSEAPTLIREFRTEPKWLDRDHEKTGGSEAADWRKEFVKVIEEYTKDMTTTERTEFFEACITRNKDRYIQTFAAYYGMHPEHIPDRPGGVKSTKKERDGMVESPEVFEKQKKLFKTTWLRTNEEDPFCSKQAPLNEVTTGPRNESDPCAEPPNCQHCRKGEQKQKWLAPIKSIRKALSKKSQVQLGVTPATILQDDVTVSTARLPRASIKDEDISGRSSLKELSTPRGRPPMWPPTEHAQHVEQQA</sequence>
<feature type="compositionally biased region" description="Basic and acidic residues" evidence="1">
    <location>
        <begin position="127"/>
        <end position="138"/>
    </location>
</feature>
<dbReference type="AlphaFoldDB" id="N1QJ70"/>
<dbReference type="eggNOG" id="ENOG502RN3I">
    <property type="taxonomic scope" value="Eukaryota"/>
</dbReference>
<accession>N1QJ70</accession>
<dbReference type="GeneID" id="27902851"/>
<evidence type="ECO:0000313" key="2">
    <source>
        <dbReference type="EMBL" id="EMF11835.1"/>
    </source>
</evidence>
<evidence type="ECO:0000256" key="1">
    <source>
        <dbReference type="SAM" id="MobiDB-lite"/>
    </source>
</evidence>
<gene>
    <name evidence="2" type="ORF">SEPMUDRAFT_149697</name>
</gene>
<organism evidence="2 3">
    <name type="scientific">Sphaerulina musiva (strain SO2202)</name>
    <name type="common">Poplar stem canker fungus</name>
    <name type="synonym">Septoria musiva</name>
    <dbReference type="NCBI Taxonomy" id="692275"/>
    <lineage>
        <taxon>Eukaryota</taxon>
        <taxon>Fungi</taxon>
        <taxon>Dikarya</taxon>
        <taxon>Ascomycota</taxon>
        <taxon>Pezizomycotina</taxon>
        <taxon>Dothideomycetes</taxon>
        <taxon>Dothideomycetidae</taxon>
        <taxon>Mycosphaerellales</taxon>
        <taxon>Mycosphaerellaceae</taxon>
        <taxon>Sphaerulina</taxon>
    </lineage>
</organism>
<evidence type="ECO:0000313" key="3">
    <source>
        <dbReference type="Proteomes" id="UP000016931"/>
    </source>
</evidence>
<feature type="region of interest" description="Disordered" evidence="1">
    <location>
        <begin position="165"/>
        <end position="187"/>
    </location>
</feature>
<feature type="region of interest" description="Disordered" evidence="1">
    <location>
        <begin position="118"/>
        <end position="138"/>
    </location>
</feature>
<proteinExistence type="predicted"/>
<dbReference type="HOGENOM" id="CLU_994554_0_0_1"/>
<dbReference type="Proteomes" id="UP000016931">
    <property type="component" value="Unassembled WGS sequence"/>
</dbReference>
<dbReference type="OrthoDB" id="3644626at2759"/>
<feature type="region of interest" description="Disordered" evidence="1">
    <location>
        <begin position="242"/>
        <end position="280"/>
    </location>
</feature>
<reference evidence="2 3" key="1">
    <citation type="journal article" date="2012" name="PLoS Pathog.">
        <title>Diverse lifestyles and strategies of plant pathogenesis encoded in the genomes of eighteen Dothideomycetes fungi.</title>
        <authorList>
            <person name="Ohm R.A."/>
            <person name="Feau N."/>
            <person name="Henrissat B."/>
            <person name="Schoch C.L."/>
            <person name="Horwitz B.A."/>
            <person name="Barry K.W."/>
            <person name="Condon B.J."/>
            <person name="Copeland A.C."/>
            <person name="Dhillon B."/>
            <person name="Glaser F."/>
            <person name="Hesse C.N."/>
            <person name="Kosti I."/>
            <person name="LaButti K."/>
            <person name="Lindquist E.A."/>
            <person name="Lucas S."/>
            <person name="Salamov A.A."/>
            <person name="Bradshaw R.E."/>
            <person name="Ciuffetti L."/>
            <person name="Hamelin R.C."/>
            <person name="Kema G.H.J."/>
            <person name="Lawrence C."/>
            <person name="Scott J.A."/>
            <person name="Spatafora J.W."/>
            <person name="Turgeon B.G."/>
            <person name="de Wit P.J.G.M."/>
            <person name="Zhong S."/>
            <person name="Goodwin S.B."/>
            <person name="Grigoriev I.V."/>
        </authorList>
    </citation>
    <scope>NUCLEOTIDE SEQUENCE [LARGE SCALE GENOMIC DNA]</scope>
    <source>
        <strain evidence="2 3">SO2202</strain>
    </source>
</reference>
<feature type="region of interest" description="Disordered" evidence="1">
    <location>
        <begin position="1"/>
        <end position="64"/>
    </location>
</feature>